<accession>A0A7U6JGS9</accession>
<comment type="similarity">
    <text evidence="1">Belongs to the GatC family.</text>
</comment>
<comment type="subunit">
    <text evidence="1">Heterotrimer of A, B and C subunits.</text>
</comment>
<keyword evidence="1" id="KW-0648">Protein biosynthesis</keyword>
<dbReference type="KEGG" id="cex:CSE_06260"/>
<evidence type="ECO:0000256" key="1">
    <source>
        <dbReference type="HAMAP-Rule" id="MF_00122"/>
    </source>
</evidence>
<dbReference type="GO" id="GO:0006412">
    <property type="term" value="P:translation"/>
    <property type="evidence" value="ECO:0007669"/>
    <property type="project" value="UniProtKB-UniRule"/>
</dbReference>
<evidence type="ECO:0000313" key="3">
    <source>
        <dbReference type="Proteomes" id="UP000004793"/>
    </source>
</evidence>
<comment type="catalytic activity">
    <reaction evidence="1">
        <text>L-aspartyl-tRNA(Asn) + L-glutamine + ATP + H2O = L-asparaginyl-tRNA(Asn) + L-glutamate + ADP + phosphate + 2 H(+)</text>
        <dbReference type="Rhea" id="RHEA:14513"/>
        <dbReference type="Rhea" id="RHEA-COMP:9674"/>
        <dbReference type="Rhea" id="RHEA-COMP:9677"/>
        <dbReference type="ChEBI" id="CHEBI:15377"/>
        <dbReference type="ChEBI" id="CHEBI:15378"/>
        <dbReference type="ChEBI" id="CHEBI:29985"/>
        <dbReference type="ChEBI" id="CHEBI:30616"/>
        <dbReference type="ChEBI" id="CHEBI:43474"/>
        <dbReference type="ChEBI" id="CHEBI:58359"/>
        <dbReference type="ChEBI" id="CHEBI:78515"/>
        <dbReference type="ChEBI" id="CHEBI:78516"/>
        <dbReference type="ChEBI" id="CHEBI:456216"/>
    </reaction>
</comment>
<dbReference type="GO" id="GO:0006450">
    <property type="term" value="P:regulation of translational fidelity"/>
    <property type="evidence" value="ECO:0007669"/>
    <property type="project" value="InterPro"/>
</dbReference>
<evidence type="ECO:0000313" key="2">
    <source>
        <dbReference type="EMBL" id="BAL80752.1"/>
    </source>
</evidence>
<dbReference type="EMBL" id="AP012051">
    <property type="protein sequence ID" value="BAL80752.1"/>
    <property type="molecule type" value="Genomic_DNA"/>
</dbReference>
<dbReference type="Gene3D" id="1.10.20.60">
    <property type="entry name" value="Glu-tRNAGln amidotransferase C subunit, N-terminal domain"/>
    <property type="match status" value="1"/>
</dbReference>
<dbReference type="InterPro" id="IPR036113">
    <property type="entry name" value="Asp/Glu-ADT_sf_sub_c"/>
</dbReference>
<dbReference type="Proteomes" id="UP000004793">
    <property type="component" value="Chromosome"/>
</dbReference>
<reference evidence="2 3" key="1">
    <citation type="submission" date="2011-01" db="EMBL/GenBank/DDBJ databases">
        <title>Whole genome sequence of Caldisericum exile AZM16c01.</title>
        <authorList>
            <person name="Narita-Yamada S."/>
            <person name="Kawakoshi A."/>
            <person name="Nakamura S."/>
            <person name="Sasagawa M."/>
            <person name="Fukada J."/>
            <person name="Sekine M."/>
            <person name="Kato Y."/>
            <person name="Fukai R."/>
            <person name="Sasaki K."/>
            <person name="Hanamaki A."/>
            <person name="Narita H."/>
            <person name="Konno Y."/>
            <person name="Mori K."/>
            <person name="Yamazaki S."/>
            <person name="Suzuki K."/>
            <person name="Fujita N."/>
        </authorList>
    </citation>
    <scope>NUCLEOTIDE SEQUENCE [LARGE SCALE GENOMIC DNA]</scope>
    <source>
        <strain evidence="3">DSM 21853 / NBRC 104410 / AZM16c01</strain>
    </source>
</reference>
<organism evidence="2 3">
    <name type="scientific">Caldisericum exile (strain DSM 21853 / NBRC 104410 / AZM16c01)</name>
    <dbReference type="NCBI Taxonomy" id="511051"/>
    <lineage>
        <taxon>Bacteria</taxon>
        <taxon>Pseudomonadati</taxon>
        <taxon>Caldisericota/Cryosericota group</taxon>
        <taxon>Caldisericota</taxon>
        <taxon>Caldisericia</taxon>
        <taxon>Caldisericales</taxon>
        <taxon>Caldisericaceae</taxon>
        <taxon>Caldisericum</taxon>
    </lineage>
</organism>
<dbReference type="RefSeq" id="WP_014453156.1">
    <property type="nucleotide sequence ID" value="NC_017096.1"/>
</dbReference>
<dbReference type="HAMAP" id="MF_00122">
    <property type="entry name" value="GatC"/>
    <property type="match status" value="1"/>
</dbReference>
<sequence>MKIDLERIEKLSALKLDESEKEAILKDLEEIIGYFENLKEVDTEGVEPMVYGEKIELFLRDDIVKDGLHLKDLEQLRELFGDGFFRVKRIIGE</sequence>
<dbReference type="InterPro" id="IPR003837">
    <property type="entry name" value="GatC"/>
</dbReference>
<keyword evidence="1" id="KW-0067">ATP-binding</keyword>
<keyword evidence="1" id="KW-0547">Nucleotide-binding</keyword>
<comment type="catalytic activity">
    <reaction evidence="1">
        <text>L-glutamyl-tRNA(Gln) + L-glutamine + ATP + H2O = L-glutaminyl-tRNA(Gln) + L-glutamate + ADP + phosphate + H(+)</text>
        <dbReference type="Rhea" id="RHEA:17521"/>
        <dbReference type="Rhea" id="RHEA-COMP:9681"/>
        <dbReference type="Rhea" id="RHEA-COMP:9684"/>
        <dbReference type="ChEBI" id="CHEBI:15377"/>
        <dbReference type="ChEBI" id="CHEBI:15378"/>
        <dbReference type="ChEBI" id="CHEBI:29985"/>
        <dbReference type="ChEBI" id="CHEBI:30616"/>
        <dbReference type="ChEBI" id="CHEBI:43474"/>
        <dbReference type="ChEBI" id="CHEBI:58359"/>
        <dbReference type="ChEBI" id="CHEBI:78520"/>
        <dbReference type="ChEBI" id="CHEBI:78521"/>
        <dbReference type="ChEBI" id="CHEBI:456216"/>
    </reaction>
</comment>
<dbReference type="OrthoDB" id="9794326at2"/>
<dbReference type="GO" id="GO:0050567">
    <property type="term" value="F:glutaminyl-tRNA synthase (glutamine-hydrolyzing) activity"/>
    <property type="evidence" value="ECO:0007669"/>
    <property type="project" value="UniProtKB-UniRule"/>
</dbReference>
<keyword evidence="3" id="KW-1185">Reference proteome</keyword>
<dbReference type="PANTHER" id="PTHR15004">
    <property type="entry name" value="GLUTAMYL-TRNA(GLN) AMIDOTRANSFERASE SUBUNIT C, MITOCHONDRIAL"/>
    <property type="match status" value="1"/>
</dbReference>
<dbReference type="EC" id="6.3.5.-" evidence="1"/>
<gene>
    <name evidence="1 2" type="primary">gatC</name>
    <name evidence="2" type="ordered locus">CSE_06260</name>
</gene>
<proteinExistence type="inferred from homology"/>
<dbReference type="NCBIfam" id="TIGR00135">
    <property type="entry name" value="gatC"/>
    <property type="match status" value="1"/>
</dbReference>
<name>A0A7U6JGS9_CALEA</name>
<comment type="function">
    <text evidence="1">Allows the formation of correctly charged Asn-tRNA(Asn) or Gln-tRNA(Gln) through the transamidation of misacylated Asp-tRNA(Asn) or Glu-tRNA(Gln) in organisms which lack either or both of asparaginyl-tRNA or glutaminyl-tRNA synthetases. The reaction takes place in the presence of glutamine and ATP through an activated phospho-Asp-tRNA(Asn) or phospho-Glu-tRNA(Gln).</text>
</comment>
<dbReference type="GO" id="GO:0005524">
    <property type="term" value="F:ATP binding"/>
    <property type="evidence" value="ECO:0007669"/>
    <property type="project" value="UniProtKB-KW"/>
</dbReference>
<dbReference type="SUPFAM" id="SSF141000">
    <property type="entry name" value="Glu-tRNAGln amidotransferase C subunit"/>
    <property type="match status" value="1"/>
</dbReference>
<keyword evidence="1 2" id="KW-0436">Ligase</keyword>
<dbReference type="Pfam" id="PF02686">
    <property type="entry name" value="GatC"/>
    <property type="match status" value="1"/>
</dbReference>
<dbReference type="PANTHER" id="PTHR15004:SF0">
    <property type="entry name" value="GLUTAMYL-TRNA(GLN) AMIDOTRANSFERASE SUBUNIT C, MITOCHONDRIAL"/>
    <property type="match status" value="1"/>
</dbReference>
<dbReference type="GO" id="GO:0070681">
    <property type="term" value="P:glutaminyl-tRNAGln biosynthesis via transamidation"/>
    <property type="evidence" value="ECO:0007669"/>
    <property type="project" value="TreeGrafter"/>
</dbReference>
<dbReference type="AlphaFoldDB" id="A0A7U6JGS9"/>
<protein>
    <recommendedName>
        <fullName evidence="1">Aspartyl/glutamyl-tRNA(Asn/Gln) amidotransferase subunit C</fullName>
        <shortName evidence="1">Asp/Glu-ADT subunit C</shortName>
        <ecNumber evidence="1">6.3.5.-</ecNumber>
    </recommendedName>
</protein>